<reference evidence="1" key="1">
    <citation type="journal article" date="2021" name="Evol. Appl.">
        <title>The genome of the Pyrenean desman and the effects of bottlenecks and inbreeding on the genomic landscape of an endangered species.</title>
        <authorList>
            <person name="Escoda L."/>
            <person name="Castresana J."/>
        </authorList>
    </citation>
    <scope>NUCLEOTIDE SEQUENCE</scope>
    <source>
        <strain evidence="1">IBE-C5619</strain>
    </source>
</reference>
<name>A0A8J5ZS10_GALPY</name>
<dbReference type="EMBL" id="JAGFMF010012202">
    <property type="protein sequence ID" value="KAG8505951.1"/>
    <property type="molecule type" value="Genomic_DNA"/>
</dbReference>
<sequence>MNFSVWEVELSGPDGRPLGSAKPRKLIFQEALRLCLKCPRQRNYAEALCHDRRNPRLRCQAGVEATLTPVKTDLTERLQTARHKHSLRLLCR</sequence>
<gene>
    <name evidence="1" type="ORF">J0S82_006174</name>
</gene>
<protein>
    <submittedName>
        <fullName evidence="1">Uncharacterized protein</fullName>
    </submittedName>
</protein>
<accession>A0A8J5ZS10</accession>
<keyword evidence="2" id="KW-1185">Reference proteome</keyword>
<dbReference type="Proteomes" id="UP000700334">
    <property type="component" value="Unassembled WGS sequence"/>
</dbReference>
<comment type="caution">
    <text evidence="1">The sequence shown here is derived from an EMBL/GenBank/DDBJ whole genome shotgun (WGS) entry which is preliminary data.</text>
</comment>
<organism evidence="1 2">
    <name type="scientific">Galemys pyrenaicus</name>
    <name type="common">Iberian desman</name>
    <name type="synonym">Pyrenean desman</name>
    <dbReference type="NCBI Taxonomy" id="202257"/>
    <lineage>
        <taxon>Eukaryota</taxon>
        <taxon>Metazoa</taxon>
        <taxon>Chordata</taxon>
        <taxon>Craniata</taxon>
        <taxon>Vertebrata</taxon>
        <taxon>Euteleostomi</taxon>
        <taxon>Mammalia</taxon>
        <taxon>Eutheria</taxon>
        <taxon>Laurasiatheria</taxon>
        <taxon>Eulipotyphla</taxon>
        <taxon>Talpidae</taxon>
        <taxon>Galemys</taxon>
    </lineage>
</organism>
<evidence type="ECO:0000313" key="1">
    <source>
        <dbReference type="EMBL" id="KAG8505951.1"/>
    </source>
</evidence>
<evidence type="ECO:0000313" key="2">
    <source>
        <dbReference type="Proteomes" id="UP000700334"/>
    </source>
</evidence>
<proteinExistence type="predicted"/>
<dbReference type="AlphaFoldDB" id="A0A8J5ZS10"/>